<proteinExistence type="predicted"/>
<accession>A0A165Y5I0</accession>
<sequence>MKLPSVSDFKIKPIGLRRSGRHEWVYEFWYRGQARREERVISYSILDKRIIEKTRCPKLKGERSVLGIRGKGKDNELYHWDAEFSNELLCVLLPPGGSHVQPGWTCFDVAKAGFKKKAHYSIVFDLPRGRIYSLSNYTPRDTCTVLRRFQF</sequence>
<evidence type="ECO:0000313" key="1">
    <source>
        <dbReference type="EMBL" id="KZT32900.1"/>
    </source>
</evidence>
<name>A0A165Y5I0_9AGAM</name>
<evidence type="ECO:0000313" key="2">
    <source>
        <dbReference type="Proteomes" id="UP000076798"/>
    </source>
</evidence>
<dbReference type="AlphaFoldDB" id="A0A165Y5I0"/>
<reference evidence="1 2" key="1">
    <citation type="journal article" date="2016" name="Mol. Biol. Evol.">
        <title>Comparative Genomics of Early-Diverging Mushroom-Forming Fungi Provides Insights into the Origins of Lignocellulose Decay Capabilities.</title>
        <authorList>
            <person name="Nagy L.G."/>
            <person name="Riley R."/>
            <person name="Tritt A."/>
            <person name="Adam C."/>
            <person name="Daum C."/>
            <person name="Floudas D."/>
            <person name="Sun H."/>
            <person name="Yadav J.S."/>
            <person name="Pangilinan J."/>
            <person name="Larsson K.H."/>
            <person name="Matsuura K."/>
            <person name="Barry K."/>
            <person name="Labutti K."/>
            <person name="Kuo R."/>
            <person name="Ohm R.A."/>
            <person name="Bhattacharya S.S."/>
            <person name="Shirouzu T."/>
            <person name="Yoshinaga Y."/>
            <person name="Martin F.M."/>
            <person name="Grigoriev I.V."/>
            <person name="Hibbett D.S."/>
        </authorList>
    </citation>
    <scope>NUCLEOTIDE SEQUENCE [LARGE SCALE GENOMIC DNA]</scope>
    <source>
        <strain evidence="1 2">HHB10207 ss-3</strain>
    </source>
</reference>
<gene>
    <name evidence="1" type="ORF">SISSUDRAFT_469783</name>
</gene>
<dbReference type="Proteomes" id="UP000076798">
    <property type="component" value="Unassembled WGS sequence"/>
</dbReference>
<organism evidence="1 2">
    <name type="scientific">Sistotremastrum suecicum HHB10207 ss-3</name>
    <dbReference type="NCBI Taxonomy" id="1314776"/>
    <lineage>
        <taxon>Eukaryota</taxon>
        <taxon>Fungi</taxon>
        <taxon>Dikarya</taxon>
        <taxon>Basidiomycota</taxon>
        <taxon>Agaricomycotina</taxon>
        <taxon>Agaricomycetes</taxon>
        <taxon>Sistotremastrales</taxon>
        <taxon>Sistotremastraceae</taxon>
        <taxon>Sistotremastrum</taxon>
    </lineage>
</organism>
<protein>
    <submittedName>
        <fullName evidence="1">Uncharacterized protein</fullName>
    </submittedName>
</protein>
<dbReference type="EMBL" id="KV428285">
    <property type="protein sequence ID" value="KZT32900.1"/>
    <property type="molecule type" value="Genomic_DNA"/>
</dbReference>
<keyword evidence="2" id="KW-1185">Reference proteome</keyword>